<comment type="cofactor">
    <cofactor evidence="1 19">
        <name>FAD</name>
        <dbReference type="ChEBI" id="CHEBI:57692"/>
    </cofactor>
</comment>
<keyword evidence="8 19" id="KW-0132">Cell division</keyword>
<dbReference type="GO" id="GO:0005829">
    <property type="term" value="C:cytosol"/>
    <property type="evidence" value="ECO:0007669"/>
    <property type="project" value="TreeGrafter"/>
</dbReference>
<dbReference type="NCBIfam" id="TIGR00179">
    <property type="entry name" value="murB"/>
    <property type="match status" value="1"/>
</dbReference>
<keyword evidence="7 19" id="KW-0963">Cytoplasm</keyword>
<evidence type="ECO:0000256" key="7">
    <source>
        <dbReference type="ARBA" id="ARBA00022490"/>
    </source>
</evidence>
<accession>A0A918JP84</accession>
<keyword evidence="9 19" id="KW-0285">Flavoprotein</keyword>
<evidence type="ECO:0000256" key="10">
    <source>
        <dbReference type="ARBA" id="ARBA00022827"/>
    </source>
</evidence>
<organism evidence="21 22">
    <name type="scientific">Advenella faeciporci</name>
    <dbReference type="NCBI Taxonomy" id="797535"/>
    <lineage>
        <taxon>Bacteria</taxon>
        <taxon>Pseudomonadati</taxon>
        <taxon>Pseudomonadota</taxon>
        <taxon>Betaproteobacteria</taxon>
        <taxon>Burkholderiales</taxon>
        <taxon>Alcaligenaceae</taxon>
    </lineage>
</organism>
<dbReference type="EC" id="1.3.1.98" evidence="5 19"/>
<evidence type="ECO:0000256" key="16">
    <source>
        <dbReference type="ARBA" id="ARBA00023316"/>
    </source>
</evidence>
<evidence type="ECO:0000259" key="20">
    <source>
        <dbReference type="PROSITE" id="PS51387"/>
    </source>
</evidence>
<dbReference type="EMBL" id="BMYS01000015">
    <property type="protein sequence ID" value="GGW90633.1"/>
    <property type="molecule type" value="Genomic_DNA"/>
</dbReference>
<dbReference type="Pfam" id="PF02873">
    <property type="entry name" value="MurB_C"/>
    <property type="match status" value="1"/>
</dbReference>
<dbReference type="Gene3D" id="3.90.78.10">
    <property type="entry name" value="UDP-N-acetylenolpyruvoylglucosamine reductase, C-terminal domain"/>
    <property type="match status" value="1"/>
</dbReference>
<evidence type="ECO:0000256" key="17">
    <source>
        <dbReference type="ARBA" id="ARBA00031026"/>
    </source>
</evidence>
<dbReference type="GO" id="GO:0009252">
    <property type="term" value="P:peptidoglycan biosynthetic process"/>
    <property type="evidence" value="ECO:0007669"/>
    <property type="project" value="UniProtKB-UniRule"/>
</dbReference>
<evidence type="ECO:0000256" key="14">
    <source>
        <dbReference type="ARBA" id="ARBA00023002"/>
    </source>
</evidence>
<evidence type="ECO:0000256" key="5">
    <source>
        <dbReference type="ARBA" id="ARBA00012518"/>
    </source>
</evidence>
<keyword evidence="12 19" id="KW-0133">Cell shape</keyword>
<dbReference type="InterPro" id="IPR016169">
    <property type="entry name" value="FAD-bd_PCMH_sub2"/>
</dbReference>
<evidence type="ECO:0000256" key="18">
    <source>
        <dbReference type="ARBA" id="ARBA00048914"/>
    </source>
</evidence>
<evidence type="ECO:0000256" key="12">
    <source>
        <dbReference type="ARBA" id="ARBA00022960"/>
    </source>
</evidence>
<dbReference type="InterPro" id="IPR016166">
    <property type="entry name" value="FAD-bd_PCMH"/>
</dbReference>
<evidence type="ECO:0000256" key="1">
    <source>
        <dbReference type="ARBA" id="ARBA00001974"/>
    </source>
</evidence>
<keyword evidence="10 19" id="KW-0274">FAD</keyword>
<keyword evidence="13 19" id="KW-0573">Peptidoglycan synthesis</keyword>
<feature type="domain" description="FAD-binding PCMH-type" evidence="20">
    <location>
        <begin position="17"/>
        <end position="187"/>
    </location>
</feature>
<dbReference type="Gene3D" id="3.30.465.10">
    <property type="match status" value="1"/>
</dbReference>
<evidence type="ECO:0000313" key="21">
    <source>
        <dbReference type="EMBL" id="GGW90633.1"/>
    </source>
</evidence>
<evidence type="ECO:0000256" key="2">
    <source>
        <dbReference type="ARBA" id="ARBA00003921"/>
    </source>
</evidence>
<feature type="active site" evidence="19">
    <location>
        <position position="163"/>
    </location>
</feature>
<protein>
    <recommendedName>
        <fullName evidence="6 19">UDP-N-acetylenolpyruvoylglucosamine reductase</fullName>
        <ecNumber evidence="5 19">1.3.1.98</ecNumber>
    </recommendedName>
    <alternativeName>
        <fullName evidence="17 19">UDP-N-acetylmuramate dehydrogenase</fullName>
    </alternativeName>
</protein>
<reference evidence="21" key="2">
    <citation type="submission" date="2020-09" db="EMBL/GenBank/DDBJ databases">
        <authorList>
            <person name="Sun Q."/>
            <person name="Kim S."/>
        </authorList>
    </citation>
    <scope>NUCLEOTIDE SEQUENCE</scope>
    <source>
        <strain evidence="21">KCTC 23732</strain>
    </source>
</reference>
<dbReference type="Pfam" id="PF01565">
    <property type="entry name" value="FAD_binding_4"/>
    <property type="match status" value="1"/>
</dbReference>
<evidence type="ECO:0000256" key="8">
    <source>
        <dbReference type="ARBA" id="ARBA00022618"/>
    </source>
</evidence>
<gene>
    <name evidence="19 21" type="primary">murB</name>
    <name evidence="21" type="ORF">GCM10011450_21160</name>
</gene>
<sequence length="339" mass="37613">MDFIQQKDLSCFNTLGLKSLANNYISLCNIKDLSGISDLLKPGVPYFILGGGSNVVLSEQIDQIVVHNQLKGIHLVQETDGAWFVEAAAGENWHDFVVNCIRQGWYGLENLALIPGTVGAAPVQNIGAYGVEVKDRLESVVAYDPLTQTEQVFNNEQCRFAYRDSIFKHEEGKGLIITAVRFRLPKQWVPVLSYSDLQQYEGARPQLTPQAILEAVCDIRRRKLPDPKVTGNAGSFFKNPIVPAQQYWQLKAQFQDLVAYEQPDSRYKLAAGWMIDQCGWKGRQLGNAGVHARQALVIVNTGKACAADIIAIARAIADDVMKKFGVLLEPEPVFVAARH</sequence>
<evidence type="ECO:0000256" key="9">
    <source>
        <dbReference type="ARBA" id="ARBA00022630"/>
    </source>
</evidence>
<dbReference type="InterPro" id="IPR016167">
    <property type="entry name" value="FAD-bd_PCMH_sub1"/>
</dbReference>
<evidence type="ECO:0000256" key="11">
    <source>
        <dbReference type="ARBA" id="ARBA00022857"/>
    </source>
</evidence>
<dbReference type="Proteomes" id="UP000608345">
    <property type="component" value="Unassembled WGS sequence"/>
</dbReference>
<keyword evidence="14 19" id="KW-0560">Oxidoreductase</keyword>
<evidence type="ECO:0000256" key="13">
    <source>
        <dbReference type="ARBA" id="ARBA00022984"/>
    </source>
</evidence>
<dbReference type="GO" id="GO:0071555">
    <property type="term" value="P:cell wall organization"/>
    <property type="evidence" value="ECO:0007669"/>
    <property type="project" value="UniProtKB-KW"/>
</dbReference>
<comment type="similarity">
    <text evidence="19">Belongs to the MurB family.</text>
</comment>
<dbReference type="InterPro" id="IPR036635">
    <property type="entry name" value="MurB_C_sf"/>
</dbReference>
<dbReference type="SUPFAM" id="SSF56194">
    <property type="entry name" value="Uridine diphospho-N-Acetylenolpyruvylglucosamine reductase, MurB, C-terminal domain"/>
    <property type="match status" value="1"/>
</dbReference>
<evidence type="ECO:0000313" key="22">
    <source>
        <dbReference type="Proteomes" id="UP000608345"/>
    </source>
</evidence>
<dbReference type="NCBIfam" id="NF010478">
    <property type="entry name" value="PRK13903.1"/>
    <property type="match status" value="1"/>
</dbReference>
<dbReference type="PROSITE" id="PS51387">
    <property type="entry name" value="FAD_PCMH"/>
    <property type="match status" value="1"/>
</dbReference>
<dbReference type="InterPro" id="IPR011601">
    <property type="entry name" value="MurB_C"/>
</dbReference>
<dbReference type="Gene3D" id="3.30.43.10">
    <property type="entry name" value="Uridine Diphospho-n-acetylenolpyruvylglucosamine Reductase, domain 2"/>
    <property type="match status" value="1"/>
</dbReference>
<keyword evidence="15 19" id="KW-0131">Cell cycle</keyword>
<dbReference type="InterPro" id="IPR003170">
    <property type="entry name" value="MurB"/>
</dbReference>
<dbReference type="RefSeq" id="WP_189385461.1">
    <property type="nucleotide sequence ID" value="NZ_BAABFY010000050.1"/>
</dbReference>
<comment type="pathway">
    <text evidence="4 19">Cell wall biogenesis; peptidoglycan biosynthesis.</text>
</comment>
<feature type="active site" evidence="19">
    <location>
        <position position="331"/>
    </location>
</feature>
<evidence type="ECO:0000256" key="6">
    <source>
        <dbReference type="ARBA" id="ARBA00015188"/>
    </source>
</evidence>
<dbReference type="GO" id="GO:0008762">
    <property type="term" value="F:UDP-N-acetylmuramate dehydrogenase activity"/>
    <property type="evidence" value="ECO:0007669"/>
    <property type="project" value="UniProtKB-UniRule"/>
</dbReference>
<proteinExistence type="inferred from homology"/>
<evidence type="ECO:0000256" key="19">
    <source>
        <dbReference type="HAMAP-Rule" id="MF_00037"/>
    </source>
</evidence>
<name>A0A918JP84_9BURK</name>
<dbReference type="HAMAP" id="MF_00037">
    <property type="entry name" value="MurB"/>
    <property type="match status" value="1"/>
</dbReference>
<dbReference type="InterPro" id="IPR006094">
    <property type="entry name" value="Oxid_FAD_bind_N"/>
</dbReference>
<keyword evidence="11 19" id="KW-0521">NADP</keyword>
<reference evidence="21" key="1">
    <citation type="journal article" date="2014" name="Int. J. Syst. Evol. Microbiol.">
        <title>Complete genome sequence of Corynebacterium casei LMG S-19264T (=DSM 44701T), isolated from a smear-ripened cheese.</title>
        <authorList>
            <consortium name="US DOE Joint Genome Institute (JGI-PGF)"/>
            <person name="Walter F."/>
            <person name="Albersmeier A."/>
            <person name="Kalinowski J."/>
            <person name="Ruckert C."/>
        </authorList>
    </citation>
    <scope>NUCLEOTIDE SEQUENCE</scope>
    <source>
        <strain evidence="21">KCTC 23732</strain>
    </source>
</reference>
<dbReference type="InterPro" id="IPR036318">
    <property type="entry name" value="FAD-bd_PCMH-like_sf"/>
</dbReference>
<evidence type="ECO:0000256" key="3">
    <source>
        <dbReference type="ARBA" id="ARBA00004496"/>
    </source>
</evidence>
<comment type="subcellular location">
    <subcellularLocation>
        <location evidence="3 19">Cytoplasm</location>
    </subcellularLocation>
</comment>
<dbReference type="GO" id="GO:0051301">
    <property type="term" value="P:cell division"/>
    <property type="evidence" value="ECO:0007669"/>
    <property type="project" value="UniProtKB-KW"/>
</dbReference>
<dbReference type="NCBIfam" id="NF000755">
    <property type="entry name" value="PRK00046.1"/>
    <property type="match status" value="1"/>
</dbReference>
<evidence type="ECO:0000256" key="15">
    <source>
        <dbReference type="ARBA" id="ARBA00023306"/>
    </source>
</evidence>
<evidence type="ECO:0000256" key="4">
    <source>
        <dbReference type="ARBA" id="ARBA00004752"/>
    </source>
</evidence>
<dbReference type="GO" id="GO:0071949">
    <property type="term" value="F:FAD binding"/>
    <property type="evidence" value="ECO:0007669"/>
    <property type="project" value="InterPro"/>
</dbReference>
<feature type="active site" description="Proton donor" evidence="19">
    <location>
        <position position="235"/>
    </location>
</feature>
<dbReference type="SUPFAM" id="SSF56176">
    <property type="entry name" value="FAD-binding/transporter-associated domain-like"/>
    <property type="match status" value="1"/>
</dbReference>
<comment type="caution">
    <text evidence="21">The sequence shown here is derived from an EMBL/GenBank/DDBJ whole genome shotgun (WGS) entry which is preliminary data.</text>
</comment>
<dbReference type="PANTHER" id="PTHR21071:SF4">
    <property type="entry name" value="UDP-N-ACETYLENOLPYRUVOYLGLUCOSAMINE REDUCTASE"/>
    <property type="match status" value="1"/>
</dbReference>
<dbReference type="AlphaFoldDB" id="A0A918JP84"/>
<comment type="catalytic activity">
    <reaction evidence="18 19">
        <text>UDP-N-acetyl-alpha-D-muramate + NADP(+) = UDP-N-acetyl-3-O-(1-carboxyvinyl)-alpha-D-glucosamine + NADPH + H(+)</text>
        <dbReference type="Rhea" id="RHEA:12248"/>
        <dbReference type="ChEBI" id="CHEBI:15378"/>
        <dbReference type="ChEBI" id="CHEBI:57783"/>
        <dbReference type="ChEBI" id="CHEBI:58349"/>
        <dbReference type="ChEBI" id="CHEBI:68483"/>
        <dbReference type="ChEBI" id="CHEBI:70757"/>
        <dbReference type="EC" id="1.3.1.98"/>
    </reaction>
</comment>
<keyword evidence="22" id="KW-1185">Reference proteome</keyword>
<keyword evidence="16 19" id="KW-0961">Cell wall biogenesis/degradation</keyword>
<comment type="function">
    <text evidence="2 19">Cell wall formation.</text>
</comment>
<dbReference type="GO" id="GO:0008360">
    <property type="term" value="P:regulation of cell shape"/>
    <property type="evidence" value="ECO:0007669"/>
    <property type="project" value="UniProtKB-KW"/>
</dbReference>
<dbReference type="PANTHER" id="PTHR21071">
    <property type="entry name" value="UDP-N-ACETYLENOLPYRUVOYLGLUCOSAMINE REDUCTASE"/>
    <property type="match status" value="1"/>
</dbReference>